<dbReference type="EnsemblMetazoa" id="CLYHEMT024852.1">
    <property type="protein sequence ID" value="CLYHEMP024852.1"/>
    <property type="gene ID" value="CLYHEMG024852"/>
</dbReference>
<keyword evidence="1" id="KW-0812">Transmembrane</keyword>
<dbReference type="PANTHER" id="PTHR43975">
    <property type="entry name" value="ZGC:101858"/>
    <property type="match status" value="1"/>
</dbReference>
<dbReference type="Pfam" id="PF13561">
    <property type="entry name" value="adh_short_C2"/>
    <property type="match status" value="1"/>
</dbReference>
<keyword evidence="1" id="KW-0472">Membrane</keyword>
<evidence type="ECO:0000256" key="1">
    <source>
        <dbReference type="SAM" id="Phobius"/>
    </source>
</evidence>
<protein>
    <submittedName>
        <fullName evidence="2">Uncharacterized protein</fullName>
    </submittedName>
</protein>
<name>A0A7M5XKH6_9CNID</name>
<dbReference type="NCBIfam" id="NF005559">
    <property type="entry name" value="PRK07231.1"/>
    <property type="match status" value="1"/>
</dbReference>
<dbReference type="AlphaFoldDB" id="A0A7M5XKH6"/>
<dbReference type="PRINTS" id="PR00081">
    <property type="entry name" value="GDHRDH"/>
</dbReference>
<organism evidence="2 3">
    <name type="scientific">Clytia hemisphaerica</name>
    <dbReference type="NCBI Taxonomy" id="252671"/>
    <lineage>
        <taxon>Eukaryota</taxon>
        <taxon>Metazoa</taxon>
        <taxon>Cnidaria</taxon>
        <taxon>Hydrozoa</taxon>
        <taxon>Hydroidolina</taxon>
        <taxon>Leptothecata</taxon>
        <taxon>Obeliida</taxon>
        <taxon>Clytiidae</taxon>
        <taxon>Clytia</taxon>
    </lineage>
</organism>
<sequence length="320" mass="35220">MKVYQNWLFCKRSPADLQLTQSRKFFPKFTHHSCNFLLQFMQFLFTQSFSIHAFTTISKKMSYNFTGKVILVTGASSGIGAGTAVYFAKNGAKVAITGRNEDNLKKIAQKCEEASPTKEKPLLIVGDLAKESYVEKVMNEIINHFQQLDVLVNNAGIYTAGNCQSLTMDTYDKQMNVNMRSVFYLTKLACPHLIKTKGNIINVSSLSSLRANTHAVAYSLSKAALDQFTRTTALELASHKVRCNAVNPGVIDTEIFVTSGLTEEQRDGLMKRTADMYPLGRHGEVVEVASVIAFLASDSASFITGAIVPVDGGMNLACPR</sequence>
<keyword evidence="1" id="KW-1133">Transmembrane helix</keyword>
<dbReference type="Gene3D" id="3.40.50.720">
    <property type="entry name" value="NAD(P)-binding Rossmann-like Domain"/>
    <property type="match status" value="1"/>
</dbReference>
<dbReference type="Proteomes" id="UP000594262">
    <property type="component" value="Unplaced"/>
</dbReference>
<reference evidence="2" key="1">
    <citation type="submission" date="2021-01" db="UniProtKB">
        <authorList>
            <consortium name="EnsemblMetazoa"/>
        </authorList>
    </citation>
    <scope>IDENTIFICATION</scope>
</reference>
<evidence type="ECO:0000313" key="2">
    <source>
        <dbReference type="EnsemblMetazoa" id="CLYHEMP024852.1"/>
    </source>
</evidence>
<keyword evidence="3" id="KW-1185">Reference proteome</keyword>
<accession>A0A7M5XKH6</accession>
<feature type="transmembrane region" description="Helical" evidence="1">
    <location>
        <begin position="69"/>
        <end position="88"/>
    </location>
</feature>
<proteinExistence type="predicted"/>
<dbReference type="PRINTS" id="PR00080">
    <property type="entry name" value="SDRFAMILY"/>
</dbReference>
<evidence type="ECO:0000313" key="3">
    <source>
        <dbReference type="Proteomes" id="UP000594262"/>
    </source>
</evidence>
<dbReference type="InterPro" id="IPR002347">
    <property type="entry name" value="SDR_fam"/>
</dbReference>
<dbReference type="InterPro" id="IPR036291">
    <property type="entry name" value="NAD(P)-bd_dom_sf"/>
</dbReference>
<dbReference type="FunFam" id="3.40.50.720:FF:000084">
    <property type="entry name" value="Short-chain dehydrogenase reductase"/>
    <property type="match status" value="1"/>
</dbReference>
<dbReference type="PANTHER" id="PTHR43975:SF2">
    <property type="entry name" value="EG:BACR7A4.14 PROTEIN-RELATED"/>
    <property type="match status" value="1"/>
</dbReference>
<dbReference type="SUPFAM" id="SSF51735">
    <property type="entry name" value="NAD(P)-binding Rossmann-fold domains"/>
    <property type="match status" value="1"/>
</dbReference>
<dbReference type="OrthoDB" id="47007at2759"/>